<dbReference type="EMBL" id="JAUSTQ010000003">
    <property type="protein sequence ID" value="MDQ0159008.1"/>
    <property type="molecule type" value="Genomic_DNA"/>
</dbReference>
<dbReference type="CDD" id="cd06529">
    <property type="entry name" value="S24_LexA-like"/>
    <property type="match status" value="1"/>
</dbReference>
<gene>
    <name evidence="2" type="ORF">J2S77_000972</name>
</gene>
<dbReference type="InterPro" id="IPR015927">
    <property type="entry name" value="Peptidase_S24_S26A/B/C"/>
</dbReference>
<dbReference type="InterPro" id="IPR039418">
    <property type="entry name" value="LexA-like"/>
</dbReference>
<protein>
    <submittedName>
        <fullName evidence="2">Repressor LexA</fullName>
        <ecNumber evidence="2">3.4.21.88</ecNumber>
    </submittedName>
</protein>
<dbReference type="CDD" id="cd00093">
    <property type="entry name" value="HTH_XRE"/>
    <property type="match status" value="1"/>
</dbReference>
<name>A0ABT9VDI5_9BACI</name>
<dbReference type="Gene3D" id="2.10.109.10">
    <property type="entry name" value="Umud Fragment, subunit A"/>
    <property type="match status" value="1"/>
</dbReference>
<dbReference type="PROSITE" id="PS50943">
    <property type="entry name" value="HTH_CROC1"/>
    <property type="match status" value="1"/>
</dbReference>
<feature type="domain" description="HTH cro/C1-type" evidence="1">
    <location>
        <begin position="9"/>
        <end position="64"/>
    </location>
</feature>
<evidence type="ECO:0000259" key="1">
    <source>
        <dbReference type="PROSITE" id="PS50943"/>
    </source>
</evidence>
<proteinExistence type="predicted"/>
<dbReference type="InterPro" id="IPR010982">
    <property type="entry name" value="Lambda_DNA-bd_dom_sf"/>
</dbReference>
<keyword evidence="2" id="KW-0378">Hydrolase</keyword>
<dbReference type="InterPro" id="IPR001387">
    <property type="entry name" value="Cro/C1-type_HTH"/>
</dbReference>
<dbReference type="Proteomes" id="UP001224359">
    <property type="component" value="Unassembled WGS sequence"/>
</dbReference>
<dbReference type="EC" id="3.4.21.88" evidence="2"/>
<evidence type="ECO:0000313" key="3">
    <source>
        <dbReference type="Proteomes" id="UP001224359"/>
    </source>
</evidence>
<organism evidence="2 3">
    <name type="scientific">Alkalibacillus salilacus</name>
    <dbReference type="NCBI Taxonomy" id="284582"/>
    <lineage>
        <taxon>Bacteria</taxon>
        <taxon>Bacillati</taxon>
        <taxon>Bacillota</taxon>
        <taxon>Bacilli</taxon>
        <taxon>Bacillales</taxon>
        <taxon>Bacillaceae</taxon>
        <taxon>Alkalibacillus</taxon>
    </lineage>
</organism>
<dbReference type="SUPFAM" id="SSF47413">
    <property type="entry name" value="lambda repressor-like DNA-binding domains"/>
    <property type="match status" value="1"/>
</dbReference>
<reference evidence="2 3" key="1">
    <citation type="submission" date="2023-07" db="EMBL/GenBank/DDBJ databases">
        <title>Genomic Encyclopedia of Type Strains, Phase IV (KMG-IV): sequencing the most valuable type-strain genomes for metagenomic binning, comparative biology and taxonomic classification.</title>
        <authorList>
            <person name="Goeker M."/>
        </authorList>
    </citation>
    <scope>NUCLEOTIDE SEQUENCE [LARGE SCALE GENOMIC DNA]</scope>
    <source>
        <strain evidence="2 3">DSM 16460</strain>
    </source>
</reference>
<keyword evidence="3" id="KW-1185">Reference proteome</keyword>
<sequence>MSNVFSKNLRYLRNKKDMDQDELAKLLGRKSSSSISEWEKGTYTPKSGVLSDIAKIFNVNLEDLMNEDLTKETSNIKNITKITPIPILGKVSCGDPIDAEENIKGYTYELPDTLPVGEFICLETVGDSMHPTIPEGSNVIIRKQPDVESGEIAAVLLNGDLEATLKRVKKQKNNIVLIPDNSDHDPIIVNEEYPAKIIGKAVKFTQNL</sequence>
<dbReference type="InterPro" id="IPR050077">
    <property type="entry name" value="LexA_repressor"/>
</dbReference>
<dbReference type="Pfam" id="PF01381">
    <property type="entry name" value="HTH_3"/>
    <property type="match status" value="1"/>
</dbReference>
<comment type="caution">
    <text evidence="2">The sequence shown here is derived from an EMBL/GenBank/DDBJ whole genome shotgun (WGS) entry which is preliminary data.</text>
</comment>
<dbReference type="SUPFAM" id="SSF51306">
    <property type="entry name" value="LexA/Signal peptidase"/>
    <property type="match status" value="1"/>
</dbReference>
<dbReference type="RefSeq" id="WP_306975157.1">
    <property type="nucleotide sequence ID" value="NZ_JAUSTQ010000003.1"/>
</dbReference>
<dbReference type="Gene3D" id="1.10.260.40">
    <property type="entry name" value="lambda repressor-like DNA-binding domains"/>
    <property type="match status" value="1"/>
</dbReference>
<dbReference type="PANTHER" id="PTHR33516:SF2">
    <property type="entry name" value="LEXA REPRESSOR-RELATED"/>
    <property type="match status" value="1"/>
</dbReference>
<accession>A0ABT9VDI5</accession>
<evidence type="ECO:0000313" key="2">
    <source>
        <dbReference type="EMBL" id="MDQ0159008.1"/>
    </source>
</evidence>
<dbReference type="PANTHER" id="PTHR33516">
    <property type="entry name" value="LEXA REPRESSOR"/>
    <property type="match status" value="1"/>
</dbReference>
<dbReference type="GO" id="GO:0004252">
    <property type="term" value="F:serine-type endopeptidase activity"/>
    <property type="evidence" value="ECO:0007669"/>
    <property type="project" value="UniProtKB-EC"/>
</dbReference>
<dbReference type="Pfam" id="PF00717">
    <property type="entry name" value="Peptidase_S24"/>
    <property type="match status" value="1"/>
</dbReference>
<dbReference type="SMART" id="SM00530">
    <property type="entry name" value="HTH_XRE"/>
    <property type="match status" value="1"/>
</dbReference>
<dbReference type="InterPro" id="IPR036286">
    <property type="entry name" value="LexA/Signal_pep-like_sf"/>
</dbReference>